<gene>
    <name evidence="2" type="ORF">BJ508DRAFT_315816</name>
</gene>
<feature type="compositionally biased region" description="Basic and acidic residues" evidence="1">
    <location>
        <begin position="620"/>
        <end position="629"/>
    </location>
</feature>
<evidence type="ECO:0000313" key="2">
    <source>
        <dbReference type="EMBL" id="RPA71226.1"/>
    </source>
</evidence>
<feature type="region of interest" description="Disordered" evidence="1">
    <location>
        <begin position="610"/>
        <end position="676"/>
    </location>
</feature>
<dbReference type="STRING" id="1160509.A0A3N4HDA1"/>
<reference evidence="2 3" key="1">
    <citation type="journal article" date="2018" name="Nat. Ecol. Evol.">
        <title>Pezizomycetes genomes reveal the molecular basis of ectomycorrhizal truffle lifestyle.</title>
        <authorList>
            <person name="Murat C."/>
            <person name="Payen T."/>
            <person name="Noel B."/>
            <person name="Kuo A."/>
            <person name="Morin E."/>
            <person name="Chen J."/>
            <person name="Kohler A."/>
            <person name="Krizsan K."/>
            <person name="Balestrini R."/>
            <person name="Da Silva C."/>
            <person name="Montanini B."/>
            <person name="Hainaut M."/>
            <person name="Levati E."/>
            <person name="Barry K.W."/>
            <person name="Belfiori B."/>
            <person name="Cichocki N."/>
            <person name="Clum A."/>
            <person name="Dockter R.B."/>
            <person name="Fauchery L."/>
            <person name="Guy J."/>
            <person name="Iotti M."/>
            <person name="Le Tacon F."/>
            <person name="Lindquist E.A."/>
            <person name="Lipzen A."/>
            <person name="Malagnac F."/>
            <person name="Mello A."/>
            <person name="Molinier V."/>
            <person name="Miyauchi S."/>
            <person name="Poulain J."/>
            <person name="Riccioni C."/>
            <person name="Rubini A."/>
            <person name="Sitrit Y."/>
            <person name="Splivallo R."/>
            <person name="Traeger S."/>
            <person name="Wang M."/>
            <person name="Zifcakova L."/>
            <person name="Wipf D."/>
            <person name="Zambonelli A."/>
            <person name="Paolocci F."/>
            <person name="Nowrousian M."/>
            <person name="Ottonello S."/>
            <person name="Baldrian P."/>
            <person name="Spatafora J.W."/>
            <person name="Henrissat B."/>
            <person name="Nagy L.G."/>
            <person name="Aury J.M."/>
            <person name="Wincker P."/>
            <person name="Grigoriev I.V."/>
            <person name="Bonfante P."/>
            <person name="Martin F.M."/>
        </authorList>
    </citation>
    <scope>NUCLEOTIDE SEQUENCE [LARGE SCALE GENOMIC DNA]</scope>
    <source>
        <strain evidence="2 3">RN42</strain>
    </source>
</reference>
<evidence type="ECO:0000256" key="1">
    <source>
        <dbReference type="SAM" id="MobiDB-lite"/>
    </source>
</evidence>
<accession>A0A3N4HDA1</accession>
<feature type="region of interest" description="Disordered" evidence="1">
    <location>
        <begin position="291"/>
        <end position="316"/>
    </location>
</feature>
<keyword evidence="3" id="KW-1185">Reference proteome</keyword>
<feature type="compositionally biased region" description="Basic and acidic residues" evidence="1">
    <location>
        <begin position="658"/>
        <end position="670"/>
    </location>
</feature>
<feature type="compositionally biased region" description="Basic and acidic residues" evidence="1">
    <location>
        <begin position="1336"/>
        <end position="1348"/>
    </location>
</feature>
<protein>
    <submittedName>
        <fullName evidence="2">Uncharacterized protein</fullName>
    </submittedName>
</protein>
<name>A0A3N4HDA1_ASCIM</name>
<feature type="region of interest" description="Disordered" evidence="1">
    <location>
        <begin position="1332"/>
        <end position="1356"/>
    </location>
</feature>
<dbReference type="EMBL" id="ML119957">
    <property type="protein sequence ID" value="RPA71226.1"/>
    <property type="molecule type" value="Genomic_DNA"/>
</dbReference>
<organism evidence="2 3">
    <name type="scientific">Ascobolus immersus RN42</name>
    <dbReference type="NCBI Taxonomy" id="1160509"/>
    <lineage>
        <taxon>Eukaryota</taxon>
        <taxon>Fungi</taxon>
        <taxon>Dikarya</taxon>
        <taxon>Ascomycota</taxon>
        <taxon>Pezizomycotina</taxon>
        <taxon>Pezizomycetes</taxon>
        <taxon>Pezizales</taxon>
        <taxon>Ascobolaceae</taxon>
        <taxon>Ascobolus</taxon>
    </lineage>
</organism>
<proteinExistence type="predicted"/>
<dbReference type="Proteomes" id="UP000275078">
    <property type="component" value="Unassembled WGS sequence"/>
</dbReference>
<feature type="region of interest" description="Disordered" evidence="1">
    <location>
        <begin position="35"/>
        <end position="54"/>
    </location>
</feature>
<sequence length="1356" mass="149837">MSLTPSGGASIVITVSFLFFSVSLSLSLLPFTTNPTPKHQITTQSRQRSKPVNSGLGQDLWIALTGKTSSTHHSRACLNRTRPVFWTAFDNSCRGMGSVNIRKGRPREKPDVSRDSSPVWPITTVRISRRRMRPSSRLPHKPFGTSYNKLLRLPQILLVDDGRNAKPVIVLSQQQAVDSLPRPLSVLVLEAGQLQAAAPSLPVHDVLQRLLGSRIQASDVLHLYLHRGSRHQLAPTTLEVCEIAVSLCQKFPVFRLKPRPGLPRVHRAWLSVRRTRRCGISRRSIWELGHQRRRKPANKEGAGKLAKQHHQPERQDQGFELRATHCEDSLPPHNPLPLNPLHPPSNLASLFPHHVTTMSVPPNDASPEPGLFEEPSLELVREAIKLDLCGNSKAVTLLQKLTRVRLAYGTPAWTQLRSGFPAEARITYEIGDYQSLRRSFLHQYELWQASVQPRPTVPPELLGQRRRRQASAAMITPLPAANGDQLHLDGLEAPSQNNSLIISTPMPRSTQLPLSAWLSIQGARLAAMLPNMPTFPATPTPVSSSFPGDYPLSPDGLKQDMALVDSFLAHTHLDPTEFTATPEELCEDLADSSADASALILHHQVVRSESLYSDAEDKPEEPRPSHDEQTPDTDPVPFPFIPNFPSLWSDEVEEQLEEAERDREQEDRESTGSVSSLDEDYLRRPEMSYYPHQPLFTTLHPARTIFSTEFDRAISSPLRPTEIEEPFTDDVDTLGSPASANEPGVLPPWRSPSLRPSGVKFLQETFFPLHSPPSQPPTLIVEDLLPHLPFVPPSVIEHAVQIVNATAPMAALTPDQFSTFLNSIVNKLGSTEKKTTSFKDAKVGVFHPGLPVDATHPAGRSCVVNGITYYRHPRLMRAEIEFLKTVVDPAELARCLPTKMEGPARTWWRDILTAEERKAIMEDATLKLWEEKLIKQFEQEDEDPYSTIYENRFTIARLKGAEDLSAWLMEQSALINQAGIAEDRKAKTLYTCFDAVLKSEFGPPGNMTMNAYIGAIQTKAYVYKQKVAQEDAEVRARDVRNMTDIISVVRQATQNRPTQQVPNNTTYQAGQFAPASAAPSYSKPAALPTPPVNSSGFGFNTSNSGFGSGSSGFSGRPCRHCNGAHMDNACPQRPAGGSRPCRFCGQGHFDHACPQKPAAFKNCSHCQGPHYTSVCPLVPKDGDNQLKPAPSPSFNMQVGKPSPTNNTSTTQSTAFVHTNVSTAEPEQNLCGACHGSFPTKQALYSHAILTGHQIDAEETLHHVGMVRFDGLFTFEEERALEPPSSSGRIIHPGRGFAVAPAGNTPLRPRRPCGFGTLKDSSTIKIYSDATVKKKRAEADHQSKSDATVRKKAFNTV</sequence>
<evidence type="ECO:0000313" key="3">
    <source>
        <dbReference type="Proteomes" id="UP000275078"/>
    </source>
</evidence>